<evidence type="ECO:0000256" key="1">
    <source>
        <dbReference type="ARBA" id="ARBA00004496"/>
    </source>
</evidence>
<feature type="compositionally biased region" description="Low complexity" evidence="6">
    <location>
        <begin position="484"/>
        <end position="529"/>
    </location>
</feature>
<organism evidence="9 10">
    <name type="scientific">Meripilus lineatus</name>
    <dbReference type="NCBI Taxonomy" id="2056292"/>
    <lineage>
        <taxon>Eukaryota</taxon>
        <taxon>Fungi</taxon>
        <taxon>Dikarya</taxon>
        <taxon>Basidiomycota</taxon>
        <taxon>Agaricomycotina</taxon>
        <taxon>Agaricomycetes</taxon>
        <taxon>Polyporales</taxon>
        <taxon>Meripilaceae</taxon>
        <taxon>Meripilus</taxon>
    </lineage>
</organism>
<dbReference type="FunFam" id="2.130.10.10:FF:000236">
    <property type="entry name" value="Polyubiquitin binding protein (Doa1/Ufd3)"/>
    <property type="match status" value="1"/>
</dbReference>
<feature type="region of interest" description="Disordered" evidence="6">
    <location>
        <begin position="464"/>
        <end position="529"/>
    </location>
</feature>
<dbReference type="Proteomes" id="UP001212997">
    <property type="component" value="Unassembled WGS sequence"/>
</dbReference>
<dbReference type="Pfam" id="PF08324">
    <property type="entry name" value="PUL"/>
    <property type="match status" value="1"/>
</dbReference>
<evidence type="ECO:0000256" key="2">
    <source>
        <dbReference type="ARBA" id="ARBA00022490"/>
    </source>
</evidence>
<evidence type="ECO:0008006" key="11">
    <source>
        <dbReference type="Google" id="ProtNLM"/>
    </source>
</evidence>
<dbReference type="InterPro" id="IPR015943">
    <property type="entry name" value="WD40/YVTN_repeat-like_dom_sf"/>
</dbReference>
<evidence type="ECO:0000313" key="9">
    <source>
        <dbReference type="EMBL" id="KAJ3488978.1"/>
    </source>
</evidence>
<protein>
    <recommendedName>
        <fullName evidence="11">Phospholipase A-2-activating protein</fullName>
    </recommendedName>
</protein>
<dbReference type="GO" id="GO:0043161">
    <property type="term" value="P:proteasome-mediated ubiquitin-dependent protein catabolic process"/>
    <property type="evidence" value="ECO:0007669"/>
    <property type="project" value="TreeGrafter"/>
</dbReference>
<comment type="subcellular location">
    <subcellularLocation>
        <location evidence="1">Cytoplasm</location>
    </subcellularLocation>
</comment>
<comment type="caution">
    <text evidence="9">The sequence shown here is derived from an EMBL/GenBank/DDBJ whole genome shotgun (WGS) entry which is preliminary data.</text>
</comment>
<dbReference type="EMBL" id="JANAWD010000055">
    <property type="protein sequence ID" value="KAJ3488978.1"/>
    <property type="molecule type" value="Genomic_DNA"/>
</dbReference>
<evidence type="ECO:0000256" key="4">
    <source>
        <dbReference type="ARBA" id="ARBA00022737"/>
    </source>
</evidence>
<evidence type="ECO:0000256" key="5">
    <source>
        <dbReference type="PROSITE-ProRule" id="PRU00221"/>
    </source>
</evidence>
<dbReference type="Pfam" id="PF09070">
    <property type="entry name" value="PFU"/>
    <property type="match status" value="1"/>
</dbReference>
<name>A0AAD5VA22_9APHY</name>
<dbReference type="InterPro" id="IPR038122">
    <property type="entry name" value="PFU_sf"/>
</dbReference>
<evidence type="ECO:0000259" key="8">
    <source>
        <dbReference type="PROSITE" id="PS51396"/>
    </source>
</evidence>
<keyword evidence="3 5" id="KW-0853">WD repeat</keyword>
<dbReference type="PANTHER" id="PTHR19849">
    <property type="entry name" value="PHOSPHOLIPASE A-2-ACTIVATING PROTEIN"/>
    <property type="match status" value="1"/>
</dbReference>
<keyword evidence="2" id="KW-0963">Cytoplasm</keyword>
<dbReference type="Gene3D" id="2.130.10.10">
    <property type="entry name" value="YVTN repeat-like/Quinoprotein amine dehydrogenase"/>
    <property type="match status" value="1"/>
</dbReference>
<gene>
    <name evidence="9" type="ORF">NLI96_g2437</name>
</gene>
<dbReference type="Pfam" id="PF00400">
    <property type="entry name" value="WD40"/>
    <property type="match status" value="6"/>
</dbReference>
<keyword evidence="10" id="KW-1185">Reference proteome</keyword>
<keyword evidence="4" id="KW-0677">Repeat</keyword>
<dbReference type="Gene3D" id="3.10.20.870">
    <property type="entry name" value="PFU (PLAA family ubiquitin binding), C-terminal domain"/>
    <property type="match status" value="1"/>
</dbReference>
<dbReference type="GO" id="GO:0010992">
    <property type="term" value="P:ubiquitin recycling"/>
    <property type="evidence" value="ECO:0007669"/>
    <property type="project" value="TreeGrafter"/>
</dbReference>
<proteinExistence type="predicted"/>
<dbReference type="InterPro" id="IPR015155">
    <property type="entry name" value="PFU"/>
</dbReference>
<dbReference type="Gene3D" id="1.25.10.10">
    <property type="entry name" value="Leucine-rich Repeat Variant"/>
    <property type="match status" value="1"/>
</dbReference>
<dbReference type="PROSITE" id="PS51394">
    <property type="entry name" value="PFU"/>
    <property type="match status" value="1"/>
</dbReference>
<evidence type="ECO:0000256" key="3">
    <source>
        <dbReference type="ARBA" id="ARBA00022574"/>
    </source>
</evidence>
<dbReference type="SUPFAM" id="SSF50978">
    <property type="entry name" value="WD40 repeat-like"/>
    <property type="match status" value="1"/>
</dbReference>
<evidence type="ECO:0000259" key="7">
    <source>
        <dbReference type="PROSITE" id="PS51394"/>
    </source>
</evidence>
<accession>A0AAD5VA22</accession>
<reference evidence="9" key="1">
    <citation type="submission" date="2022-07" db="EMBL/GenBank/DDBJ databases">
        <title>Genome Sequence of Physisporinus lineatus.</title>
        <authorList>
            <person name="Buettner E."/>
        </authorList>
    </citation>
    <scope>NUCLEOTIDE SEQUENCE</scope>
    <source>
        <strain evidence="9">VT162</strain>
    </source>
</reference>
<dbReference type="InterPro" id="IPR013535">
    <property type="entry name" value="PUL_dom"/>
</dbReference>
<dbReference type="InterPro" id="IPR020472">
    <property type="entry name" value="WD40_PAC1"/>
</dbReference>
<feature type="repeat" description="WD" evidence="5">
    <location>
        <begin position="142"/>
        <end position="182"/>
    </location>
</feature>
<dbReference type="InterPro" id="IPR001680">
    <property type="entry name" value="WD40_rpt"/>
</dbReference>
<dbReference type="PRINTS" id="PR00320">
    <property type="entry name" value="GPROTEINBRPT"/>
</dbReference>
<dbReference type="GO" id="GO:0043130">
    <property type="term" value="F:ubiquitin binding"/>
    <property type="evidence" value="ECO:0007669"/>
    <property type="project" value="TreeGrafter"/>
</dbReference>
<feature type="repeat" description="WD" evidence="5">
    <location>
        <begin position="181"/>
        <end position="214"/>
    </location>
</feature>
<dbReference type="PROSITE" id="PS51396">
    <property type="entry name" value="PUL"/>
    <property type="match status" value="1"/>
</dbReference>
<evidence type="ECO:0000256" key="6">
    <source>
        <dbReference type="SAM" id="MobiDB-lite"/>
    </source>
</evidence>
<dbReference type="InterPro" id="IPR011989">
    <property type="entry name" value="ARM-like"/>
</dbReference>
<dbReference type="PROSITE" id="PS50082">
    <property type="entry name" value="WD_REPEATS_2"/>
    <property type="match status" value="4"/>
</dbReference>
<dbReference type="GO" id="GO:0005737">
    <property type="term" value="C:cytoplasm"/>
    <property type="evidence" value="ECO:0007669"/>
    <property type="project" value="UniProtKB-SubCell"/>
</dbReference>
<feature type="repeat" description="WD" evidence="5">
    <location>
        <begin position="221"/>
        <end position="251"/>
    </location>
</feature>
<feature type="compositionally biased region" description="Polar residues" evidence="6">
    <location>
        <begin position="464"/>
        <end position="473"/>
    </location>
</feature>
<feature type="domain" description="PFU" evidence="7">
    <location>
        <begin position="357"/>
        <end position="452"/>
    </location>
</feature>
<feature type="domain" description="PUL" evidence="8">
    <location>
        <begin position="530"/>
        <end position="812"/>
    </location>
</feature>
<evidence type="ECO:0000313" key="10">
    <source>
        <dbReference type="Proteomes" id="UP001212997"/>
    </source>
</evidence>
<dbReference type="PROSITE" id="PS50294">
    <property type="entry name" value="WD_REPEATS_REGION"/>
    <property type="match status" value="2"/>
</dbReference>
<feature type="repeat" description="WD" evidence="5">
    <location>
        <begin position="103"/>
        <end position="134"/>
    </location>
</feature>
<dbReference type="CDD" id="cd00200">
    <property type="entry name" value="WD40"/>
    <property type="match status" value="1"/>
</dbReference>
<dbReference type="SMART" id="SM00320">
    <property type="entry name" value="WD40"/>
    <property type="match status" value="7"/>
</dbReference>
<dbReference type="AlphaFoldDB" id="A0AAD5VA22"/>
<sequence>MPYKLSATLSAHTSDVRALASPRDDLILSASRDTTAISWTRSTPESPFAKSVVLRAGSRYINAITYIPPSPDAPDGYAVTGGQDTVINIFSLSSPREDPSFSLLGHTQNVCTLHALSDGTIVSGSWDQTAKVWKSFALAYDLIGHQQSVWAVLALDPDQFLTGSADNSIKLWHTHKNIKTYTGHTQAVRGLALVPDIGFASCSNDSEVRVWTMEGDLVHTLSGHTSFVYSLSVLPSGDIVSGGEDRTVRIWRDGECAQTLVHPAISVWTVSTMPNGDIVTGCSDGVVRIFSASEERWASAGQIEAYDQQVASTALPAQQVGDVKKSDLPGLEALSQPGKKPGEVKMVKNGDLVEAHQWDSASSRWQKVGDVVDAVGSGRKQLYQGKEYDYVFDVDVKEGAPPLKLPYNANENPYSAAQKFLERNDLPLTYLDEVVKFIEKNTSGVNISTGSSGFVDPYTGASRYQPSGNTNTGGAEYMDPFTGASRYRAPQAPSAPAAPVASSDPWTGASRYSGSPAPAPPATTQSTSTTALPVANPISFQQANVPAMQAKFYQFDQELRNEISTSSVGMSNQELELIDEAFTHLSHVLSSPKQPSSPLNSNHIDAIIALLERWPSSQRFPVMDLARLVVGHCPEAYSDATVKKRFIAALFQGAGWADPWSTPLPKPRETNILLLLRALSNAFQTSTTVGDGAWVQDILNNLGDAPYTILTKTQRTALATVLFNVSCVGLREKLDPPVLSMQFLLVAQTLQAEKVDSEAAYRALVALGNIVYASSQPLDDTQKDTIRQSLSAVTSTFGEPRIREMAGGITGLLAGAR</sequence>
<dbReference type="InterPro" id="IPR036322">
    <property type="entry name" value="WD40_repeat_dom_sf"/>
</dbReference>
<dbReference type="GO" id="GO:0005634">
    <property type="term" value="C:nucleus"/>
    <property type="evidence" value="ECO:0007669"/>
    <property type="project" value="TreeGrafter"/>
</dbReference>
<dbReference type="PANTHER" id="PTHR19849:SF0">
    <property type="entry name" value="PHOSPHOLIPASE A-2-ACTIVATING PROTEIN"/>
    <property type="match status" value="1"/>
</dbReference>